<keyword evidence="4" id="KW-0768">Sushi</keyword>
<dbReference type="SUPFAM" id="SSF57535">
    <property type="entry name" value="Complement control module/SCR domain"/>
    <property type="match status" value="6"/>
</dbReference>
<dbReference type="SMART" id="SM00032">
    <property type="entry name" value="CCP"/>
    <property type="match status" value="6"/>
</dbReference>
<keyword evidence="3 4" id="KW-1015">Disulfide bond</keyword>
<keyword evidence="5" id="KW-0472">Membrane</keyword>
<evidence type="ECO:0000256" key="5">
    <source>
        <dbReference type="SAM" id="Phobius"/>
    </source>
</evidence>
<keyword evidence="5" id="KW-0812">Transmembrane</keyword>
<dbReference type="AlphaFoldDB" id="A0A9D4BGS7"/>
<feature type="disulfide bond" evidence="4">
    <location>
        <begin position="554"/>
        <end position="581"/>
    </location>
</feature>
<dbReference type="CDD" id="cd00033">
    <property type="entry name" value="CCP"/>
    <property type="match status" value="6"/>
</dbReference>
<organism evidence="8 9">
    <name type="scientific">Dreissena polymorpha</name>
    <name type="common">Zebra mussel</name>
    <name type="synonym">Mytilus polymorpha</name>
    <dbReference type="NCBI Taxonomy" id="45954"/>
    <lineage>
        <taxon>Eukaryota</taxon>
        <taxon>Metazoa</taxon>
        <taxon>Spiralia</taxon>
        <taxon>Lophotrochozoa</taxon>
        <taxon>Mollusca</taxon>
        <taxon>Bivalvia</taxon>
        <taxon>Autobranchia</taxon>
        <taxon>Heteroconchia</taxon>
        <taxon>Euheterodonta</taxon>
        <taxon>Imparidentia</taxon>
        <taxon>Neoheterodontei</taxon>
        <taxon>Myida</taxon>
        <taxon>Dreissenoidea</taxon>
        <taxon>Dreissenidae</taxon>
        <taxon>Dreissena</taxon>
    </lineage>
</organism>
<evidence type="ECO:0000259" key="6">
    <source>
        <dbReference type="PROSITE" id="PS50835"/>
    </source>
</evidence>
<keyword evidence="1" id="KW-0732">Signal</keyword>
<evidence type="ECO:0008006" key="10">
    <source>
        <dbReference type="Google" id="ProtNLM"/>
    </source>
</evidence>
<feature type="disulfide bond" evidence="4">
    <location>
        <begin position="380"/>
        <end position="407"/>
    </location>
</feature>
<dbReference type="Pfam" id="PF00084">
    <property type="entry name" value="Sushi"/>
    <property type="match status" value="6"/>
</dbReference>
<feature type="domain" description="Ig-like" evidence="6">
    <location>
        <begin position="355"/>
        <end position="455"/>
    </location>
</feature>
<reference evidence="8" key="2">
    <citation type="submission" date="2020-11" db="EMBL/GenBank/DDBJ databases">
        <authorList>
            <person name="McCartney M.A."/>
            <person name="Auch B."/>
            <person name="Kono T."/>
            <person name="Mallez S."/>
            <person name="Becker A."/>
            <person name="Gohl D.M."/>
            <person name="Silverstein K.A.T."/>
            <person name="Koren S."/>
            <person name="Bechman K.B."/>
            <person name="Herman A."/>
            <person name="Abrahante J.E."/>
            <person name="Garbe J."/>
        </authorList>
    </citation>
    <scope>NUCLEOTIDE SEQUENCE</scope>
    <source>
        <strain evidence="8">Duluth1</strain>
        <tissue evidence="8">Whole animal</tissue>
    </source>
</reference>
<keyword evidence="2" id="KW-0677">Repeat</keyword>
<dbReference type="PROSITE" id="PS50835">
    <property type="entry name" value="IG_LIKE"/>
    <property type="match status" value="1"/>
</dbReference>
<evidence type="ECO:0000256" key="3">
    <source>
        <dbReference type="ARBA" id="ARBA00023157"/>
    </source>
</evidence>
<accession>A0A9D4BGS7</accession>
<sequence>MATLLVILNQDVQGVVNWNMLTLSPASVNRSDKVIVLTNENNMDFTNFQWSFHVLWKGVITNPEPTGTCQLFNDNAASTTLAPASTTQAPESRSVSTSGYVGIGIGVFVIVLVAAAVVVFVYKRRQRQLHTEDPYSRYSPKADEYDVFKDTDNVPKPPPAATRMIVRSCLAVLVIAQNALIADGCSSQIQSCTNCYVSEKKCSKDEVSGKNKTSCMSVIDNDSIVQIVLLVHHDNKCFKFNNCEGNTGHLVYAANDVSRRRVCHTDCLSVEFKMEANRHGQVSAHNNSVVYDGLGNDEECFAHCIGHTSCVSSFNSNNNKTCWIHNSCDPCTTIYAVDYTTYTWICLDNVQSGCPALQNILHGYVNSSGLNNGDTASYTCELGYTLSSSVTRFCTSNRTWNSTDPSCDLITCSSPLAPVNGALHLNGSSFGDRAIYSCSVGFFLSSSDTATCNASEQWDTPAPTCILHNCGNLSNPQNGLVNFAATTYGAIANYFCDVGYNLNASKSSACNVTGDWDSQPPTCTPIDCGPMLNPSNEHVSYFSTTYGSIANFSCNLGYFMYGSNSTTCMAEGHWLPTNPDCARFDCRQLYSSVNGTVTVTNTANGAIANYSCDTGYSLVGPESTTCNSTGHWNKAAPICSQIVCGHIIITNGLVSYSSEKVYGDHANITCNAGYQLSGPSTRTCLGNWSQPESSCIDMGATSLNISNTTKIFKRIYISPCTCNTEAEWGNLTNEEIIYILVKELTIEPSQTTMARSKKESRQDSRVSSASIGRVAVAVMVTILVMVISLDFLTL</sequence>
<feature type="domain" description="Sushi" evidence="7">
    <location>
        <begin position="410"/>
        <end position="467"/>
    </location>
</feature>
<dbReference type="InterPro" id="IPR035976">
    <property type="entry name" value="Sushi/SCR/CCP_sf"/>
</dbReference>
<dbReference type="InterPro" id="IPR007110">
    <property type="entry name" value="Ig-like_dom"/>
</dbReference>
<feature type="disulfide bond" evidence="4">
    <location>
        <begin position="438"/>
        <end position="465"/>
    </location>
</feature>
<feature type="domain" description="Sushi" evidence="7">
    <location>
        <begin position="352"/>
        <end position="409"/>
    </location>
</feature>
<evidence type="ECO:0000256" key="4">
    <source>
        <dbReference type="PROSITE-ProRule" id="PRU00302"/>
    </source>
</evidence>
<feature type="domain" description="Sushi" evidence="7">
    <location>
        <begin position="584"/>
        <end position="641"/>
    </location>
</feature>
<evidence type="ECO:0000259" key="7">
    <source>
        <dbReference type="PROSITE" id="PS50923"/>
    </source>
</evidence>
<gene>
    <name evidence="8" type="ORF">DPMN_082358</name>
</gene>
<evidence type="ECO:0000313" key="8">
    <source>
        <dbReference type="EMBL" id="KAH3694915.1"/>
    </source>
</evidence>
<keyword evidence="9" id="KW-1185">Reference proteome</keyword>
<feature type="disulfide bond" evidence="4">
    <location>
        <begin position="612"/>
        <end position="639"/>
    </location>
</feature>
<dbReference type="Proteomes" id="UP000828390">
    <property type="component" value="Unassembled WGS sequence"/>
</dbReference>
<dbReference type="PANTHER" id="PTHR45656:SF4">
    <property type="entry name" value="PROTEIN CBR-CLEC-78"/>
    <property type="match status" value="1"/>
</dbReference>
<dbReference type="InterPro" id="IPR051277">
    <property type="entry name" value="SEZ6_CSMD_C4BPB_Regulators"/>
</dbReference>
<keyword evidence="5" id="KW-1133">Transmembrane helix</keyword>
<dbReference type="InterPro" id="IPR000436">
    <property type="entry name" value="Sushi_SCR_CCP_dom"/>
</dbReference>
<dbReference type="PANTHER" id="PTHR45656">
    <property type="entry name" value="PROTEIN CBR-CLEC-78"/>
    <property type="match status" value="1"/>
</dbReference>
<dbReference type="PROSITE" id="PS50923">
    <property type="entry name" value="SUSHI"/>
    <property type="match status" value="5"/>
</dbReference>
<feature type="transmembrane region" description="Helical" evidence="5">
    <location>
        <begin position="771"/>
        <end position="792"/>
    </location>
</feature>
<evidence type="ECO:0000256" key="1">
    <source>
        <dbReference type="ARBA" id="ARBA00022729"/>
    </source>
</evidence>
<dbReference type="EMBL" id="JAIWYP010000016">
    <property type="protein sequence ID" value="KAH3694915.1"/>
    <property type="molecule type" value="Genomic_DNA"/>
</dbReference>
<comment type="caution">
    <text evidence="8">The sequence shown here is derived from an EMBL/GenBank/DDBJ whole genome shotgun (WGS) entry which is preliminary data.</text>
</comment>
<name>A0A9D4BGS7_DREPO</name>
<protein>
    <recommendedName>
        <fullName evidence="10">CSMD</fullName>
    </recommendedName>
</protein>
<feature type="domain" description="Sushi" evidence="7">
    <location>
        <begin position="642"/>
        <end position="697"/>
    </location>
</feature>
<evidence type="ECO:0000313" key="9">
    <source>
        <dbReference type="Proteomes" id="UP000828390"/>
    </source>
</evidence>
<proteinExistence type="predicted"/>
<dbReference type="Gene3D" id="2.10.70.10">
    <property type="entry name" value="Complement Module, domain 1"/>
    <property type="match status" value="6"/>
</dbReference>
<evidence type="ECO:0000256" key="2">
    <source>
        <dbReference type="ARBA" id="ARBA00022737"/>
    </source>
</evidence>
<reference evidence="8" key="1">
    <citation type="journal article" date="2019" name="bioRxiv">
        <title>The Genome of the Zebra Mussel, Dreissena polymorpha: A Resource for Invasive Species Research.</title>
        <authorList>
            <person name="McCartney M.A."/>
            <person name="Auch B."/>
            <person name="Kono T."/>
            <person name="Mallez S."/>
            <person name="Zhang Y."/>
            <person name="Obille A."/>
            <person name="Becker A."/>
            <person name="Abrahante J.E."/>
            <person name="Garbe J."/>
            <person name="Badalamenti J.P."/>
            <person name="Herman A."/>
            <person name="Mangelson H."/>
            <person name="Liachko I."/>
            <person name="Sullivan S."/>
            <person name="Sone E.D."/>
            <person name="Koren S."/>
            <person name="Silverstein K.A.T."/>
            <person name="Beckman K.B."/>
            <person name="Gohl D.M."/>
        </authorList>
    </citation>
    <scope>NUCLEOTIDE SEQUENCE</scope>
    <source>
        <strain evidence="8">Duluth1</strain>
        <tissue evidence="8">Whole animal</tissue>
    </source>
</reference>
<feature type="transmembrane region" description="Helical" evidence="5">
    <location>
        <begin position="100"/>
        <end position="122"/>
    </location>
</feature>
<comment type="caution">
    <text evidence="4">Lacks conserved residue(s) required for the propagation of feature annotation.</text>
</comment>
<feature type="domain" description="Sushi" evidence="7">
    <location>
        <begin position="521"/>
        <end position="583"/>
    </location>
</feature>